<name>A0A9D1K3V0_9BACT</name>
<comment type="caution">
    <text evidence="2">The sequence shown here is derived from an EMBL/GenBank/DDBJ whole genome shotgun (WGS) entry which is preliminary data.</text>
</comment>
<sequence>MNENEKSTIIIGLLCLFIIILIVLNTGVNEEIQRLYPPVTSKVNVTQINETLLVDEINEGPMNFEAAEAYCKSKGMRLPTREEAWEMWRASSTCKIAMGINSNIIKDKETFLKSCHDDQANCLVPADSVKYTCNPKVNLLFLDEKSYRYGNYWLNDRYDKNGHYTANFITGMTNAYMDTIKLLGVRCVKEIK</sequence>
<dbReference type="AlphaFoldDB" id="A0A9D1K3V0"/>
<evidence type="ECO:0000256" key="1">
    <source>
        <dbReference type="SAM" id="Phobius"/>
    </source>
</evidence>
<organism evidence="2 3">
    <name type="scientific">Candidatus Scatenecus faecavium</name>
    <dbReference type="NCBI Taxonomy" id="2840915"/>
    <lineage>
        <taxon>Bacteria</taxon>
        <taxon>Candidatus Scatenecus</taxon>
    </lineage>
</organism>
<keyword evidence="1" id="KW-1133">Transmembrane helix</keyword>
<keyword evidence="1" id="KW-0812">Transmembrane</keyword>
<dbReference type="EMBL" id="DVJO01000150">
    <property type="protein sequence ID" value="HIS83290.1"/>
    <property type="molecule type" value="Genomic_DNA"/>
</dbReference>
<evidence type="ECO:0000313" key="3">
    <source>
        <dbReference type="Proteomes" id="UP000824139"/>
    </source>
</evidence>
<evidence type="ECO:0000313" key="2">
    <source>
        <dbReference type="EMBL" id="HIS83290.1"/>
    </source>
</evidence>
<reference evidence="2" key="2">
    <citation type="journal article" date="2021" name="PeerJ">
        <title>Extensive microbial diversity within the chicken gut microbiome revealed by metagenomics and culture.</title>
        <authorList>
            <person name="Gilroy R."/>
            <person name="Ravi A."/>
            <person name="Getino M."/>
            <person name="Pursley I."/>
            <person name="Horton D.L."/>
            <person name="Alikhan N.F."/>
            <person name="Baker D."/>
            <person name="Gharbi K."/>
            <person name="Hall N."/>
            <person name="Watson M."/>
            <person name="Adriaenssens E.M."/>
            <person name="Foster-Nyarko E."/>
            <person name="Jarju S."/>
            <person name="Secka A."/>
            <person name="Antonio M."/>
            <person name="Oren A."/>
            <person name="Chaudhuri R.R."/>
            <person name="La Ragione R."/>
            <person name="Hildebrand F."/>
            <person name="Pallen M.J."/>
        </authorList>
    </citation>
    <scope>NUCLEOTIDE SEQUENCE</scope>
    <source>
        <strain evidence="2">CHK152-2994</strain>
    </source>
</reference>
<evidence type="ECO:0008006" key="4">
    <source>
        <dbReference type="Google" id="ProtNLM"/>
    </source>
</evidence>
<protein>
    <recommendedName>
        <fullName evidence="4">Link domain-containing protein</fullName>
    </recommendedName>
</protein>
<reference evidence="2" key="1">
    <citation type="submission" date="2020-10" db="EMBL/GenBank/DDBJ databases">
        <authorList>
            <person name="Gilroy R."/>
        </authorList>
    </citation>
    <scope>NUCLEOTIDE SEQUENCE</scope>
    <source>
        <strain evidence="2">CHK152-2994</strain>
    </source>
</reference>
<accession>A0A9D1K3V0</accession>
<dbReference type="Proteomes" id="UP000824139">
    <property type="component" value="Unassembled WGS sequence"/>
</dbReference>
<feature type="transmembrane region" description="Helical" evidence="1">
    <location>
        <begin position="7"/>
        <end position="28"/>
    </location>
</feature>
<keyword evidence="1" id="KW-0472">Membrane</keyword>
<proteinExistence type="predicted"/>
<gene>
    <name evidence="2" type="ORF">IAD41_06780</name>
</gene>